<dbReference type="InterPro" id="IPR002701">
    <property type="entry name" value="CM_II_prokaryot"/>
</dbReference>
<dbReference type="Pfam" id="PF01817">
    <property type="entry name" value="CM_2"/>
    <property type="match status" value="1"/>
</dbReference>
<dbReference type="Proteomes" id="UP000637061">
    <property type="component" value="Unassembled WGS sequence"/>
</dbReference>
<feature type="domain" description="Chorismate mutase" evidence="3">
    <location>
        <begin position="2"/>
        <end position="92"/>
    </location>
</feature>
<dbReference type="SUPFAM" id="SSF48600">
    <property type="entry name" value="Chorismate mutase II"/>
    <property type="match status" value="1"/>
</dbReference>
<sequence>MDVRCTSLDEVRQRIDEIDRSLVSLLAKRGRLVTQAASFKKTTDDVRAPARVEQVIKKVREMADETGASAEVVEQVYRAMISAFIAEELNTHAKLAVKASAS</sequence>
<dbReference type="GO" id="GO:0046417">
    <property type="term" value="P:chorismate metabolic process"/>
    <property type="evidence" value="ECO:0007669"/>
    <property type="project" value="InterPro"/>
</dbReference>
<comment type="caution">
    <text evidence="4">The sequence shown here is derived from an EMBL/GenBank/DDBJ whole genome shotgun (WGS) entry which is preliminary data.</text>
</comment>
<proteinExistence type="predicted"/>
<dbReference type="GO" id="GO:0009697">
    <property type="term" value="P:salicylic acid biosynthetic process"/>
    <property type="evidence" value="ECO:0007669"/>
    <property type="project" value="TreeGrafter"/>
</dbReference>
<dbReference type="EMBL" id="JAEHTE010000047">
    <property type="protein sequence ID" value="MBI6887280.1"/>
    <property type="molecule type" value="Genomic_DNA"/>
</dbReference>
<name>A0A8I1EI58_PSEPU</name>
<keyword evidence="2" id="KW-0413">Isomerase</keyword>
<protein>
    <recommendedName>
        <fullName evidence="1">chorismate mutase</fullName>
        <ecNumber evidence="1">5.4.99.5</ecNumber>
    </recommendedName>
</protein>
<dbReference type="PROSITE" id="PS51168">
    <property type="entry name" value="CHORISMATE_MUT_2"/>
    <property type="match status" value="1"/>
</dbReference>
<dbReference type="PANTHER" id="PTHR38041">
    <property type="entry name" value="CHORISMATE MUTASE"/>
    <property type="match status" value="1"/>
</dbReference>
<evidence type="ECO:0000259" key="3">
    <source>
        <dbReference type="PROSITE" id="PS51168"/>
    </source>
</evidence>
<gene>
    <name evidence="4" type="ORF">JEU22_25585</name>
</gene>
<dbReference type="AlphaFoldDB" id="A0A8I1EI58"/>
<dbReference type="GO" id="GO:0004106">
    <property type="term" value="F:chorismate mutase activity"/>
    <property type="evidence" value="ECO:0007669"/>
    <property type="project" value="UniProtKB-EC"/>
</dbReference>
<dbReference type="PANTHER" id="PTHR38041:SF1">
    <property type="entry name" value="CHORISMATE MUTASE"/>
    <property type="match status" value="1"/>
</dbReference>
<dbReference type="InterPro" id="IPR051331">
    <property type="entry name" value="Chorismate_mutase-related"/>
</dbReference>
<dbReference type="EC" id="5.4.99.5" evidence="1"/>
<evidence type="ECO:0000256" key="2">
    <source>
        <dbReference type="ARBA" id="ARBA00023235"/>
    </source>
</evidence>
<evidence type="ECO:0000256" key="1">
    <source>
        <dbReference type="ARBA" id="ARBA00012404"/>
    </source>
</evidence>
<evidence type="ECO:0000313" key="5">
    <source>
        <dbReference type="Proteomes" id="UP000637061"/>
    </source>
</evidence>
<dbReference type="InterPro" id="IPR036979">
    <property type="entry name" value="CM_dom_sf"/>
</dbReference>
<dbReference type="Gene3D" id="1.20.59.10">
    <property type="entry name" value="Chorismate mutase"/>
    <property type="match status" value="1"/>
</dbReference>
<evidence type="ECO:0000313" key="4">
    <source>
        <dbReference type="EMBL" id="MBI6887280.1"/>
    </source>
</evidence>
<accession>A0A8I1EI58</accession>
<dbReference type="RefSeq" id="WP_064491076.1">
    <property type="nucleotide sequence ID" value="NZ_JAEHTE010000047.1"/>
</dbReference>
<dbReference type="InterPro" id="IPR036263">
    <property type="entry name" value="Chorismate_II_sf"/>
</dbReference>
<reference evidence="4" key="1">
    <citation type="submission" date="2020-12" db="EMBL/GenBank/DDBJ databases">
        <title>Enhanced detection system for hospital associated transmission using whole genome sequencing surveillance.</title>
        <authorList>
            <person name="Harrison L.H."/>
            <person name="Van Tyne D."/>
            <person name="Marsh J.W."/>
            <person name="Griffith M.P."/>
            <person name="Snyder D.J."/>
            <person name="Cooper V.S."/>
            <person name="Mustapha M."/>
        </authorList>
    </citation>
    <scope>NUCLEOTIDE SEQUENCE</scope>
    <source>
        <strain evidence="4">PSB00042</strain>
    </source>
</reference>
<organism evidence="4 5">
    <name type="scientific">Pseudomonas putida</name>
    <name type="common">Arthrobacter siderocapsulatus</name>
    <dbReference type="NCBI Taxonomy" id="303"/>
    <lineage>
        <taxon>Bacteria</taxon>
        <taxon>Pseudomonadati</taxon>
        <taxon>Pseudomonadota</taxon>
        <taxon>Gammaproteobacteria</taxon>
        <taxon>Pseudomonadales</taxon>
        <taxon>Pseudomonadaceae</taxon>
        <taxon>Pseudomonas</taxon>
    </lineage>
</organism>
<dbReference type="SMART" id="SM00830">
    <property type="entry name" value="CM_2"/>
    <property type="match status" value="1"/>
</dbReference>